<dbReference type="EMBL" id="QJKF01000015">
    <property type="protein sequence ID" value="PXX58096.1"/>
    <property type="molecule type" value="Genomic_DNA"/>
</dbReference>
<proteinExistence type="predicted"/>
<comment type="caution">
    <text evidence="2">The sequence shown here is derived from an EMBL/GenBank/DDBJ whole genome shotgun (WGS) entry which is preliminary data.</text>
</comment>
<gene>
    <name evidence="2" type="ORF">DFR70_11569</name>
</gene>
<evidence type="ECO:0000313" key="2">
    <source>
        <dbReference type="EMBL" id="PXX58096.1"/>
    </source>
</evidence>
<accession>A0A318JWT6</accession>
<organism evidence="2 3">
    <name type="scientific">Nocardia tenerifensis</name>
    <dbReference type="NCBI Taxonomy" id="228006"/>
    <lineage>
        <taxon>Bacteria</taxon>
        <taxon>Bacillati</taxon>
        <taxon>Actinomycetota</taxon>
        <taxon>Actinomycetes</taxon>
        <taxon>Mycobacteriales</taxon>
        <taxon>Nocardiaceae</taxon>
        <taxon>Nocardia</taxon>
    </lineage>
</organism>
<sequence length="87" mass="9341">MFKAIRTSLVIGATCASALLFPIAAQAAPAPATSAVVAQQLAPWIKYGVYSTQTECGQVGHSLVNRDKYADYKCSRELAGWGLWVHN</sequence>
<keyword evidence="3" id="KW-1185">Reference proteome</keyword>
<feature type="signal peptide" evidence="1">
    <location>
        <begin position="1"/>
        <end position="27"/>
    </location>
</feature>
<dbReference type="OrthoDB" id="5198233at2"/>
<protein>
    <submittedName>
        <fullName evidence="2">Uncharacterized protein</fullName>
    </submittedName>
</protein>
<dbReference type="AlphaFoldDB" id="A0A318JWT6"/>
<reference evidence="2 3" key="1">
    <citation type="submission" date="2018-05" db="EMBL/GenBank/DDBJ databases">
        <title>Genomic Encyclopedia of Type Strains, Phase IV (KMG-IV): sequencing the most valuable type-strain genomes for metagenomic binning, comparative biology and taxonomic classification.</title>
        <authorList>
            <person name="Goeker M."/>
        </authorList>
    </citation>
    <scope>NUCLEOTIDE SEQUENCE [LARGE SCALE GENOMIC DNA]</scope>
    <source>
        <strain evidence="2 3">DSM 44704</strain>
    </source>
</reference>
<keyword evidence="1" id="KW-0732">Signal</keyword>
<dbReference type="Proteomes" id="UP000247569">
    <property type="component" value="Unassembled WGS sequence"/>
</dbReference>
<dbReference type="RefSeq" id="WP_040742160.1">
    <property type="nucleotide sequence ID" value="NZ_QJKF01000015.1"/>
</dbReference>
<evidence type="ECO:0000256" key="1">
    <source>
        <dbReference type="SAM" id="SignalP"/>
    </source>
</evidence>
<feature type="chain" id="PRO_5016238403" evidence="1">
    <location>
        <begin position="28"/>
        <end position="87"/>
    </location>
</feature>
<evidence type="ECO:0000313" key="3">
    <source>
        <dbReference type="Proteomes" id="UP000247569"/>
    </source>
</evidence>
<name>A0A318JWT6_9NOCA</name>